<dbReference type="GO" id="GO:0009636">
    <property type="term" value="P:response to toxic substance"/>
    <property type="evidence" value="ECO:0007669"/>
    <property type="project" value="TreeGrafter"/>
</dbReference>
<keyword evidence="4" id="KW-1185">Reference proteome</keyword>
<protein>
    <submittedName>
        <fullName evidence="3">DUF1648 domain-containing protein</fullName>
    </submittedName>
</protein>
<dbReference type="PANTHER" id="PTHR37810:SF5">
    <property type="entry name" value="IMMUNITY PROTEIN SDPI"/>
    <property type="match status" value="1"/>
</dbReference>
<evidence type="ECO:0000256" key="1">
    <source>
        <dbReference type="SAM" id="Phobius"/>
    </source>
</evidence>
<feature type="transmembrane region" description="Helical" evidence="1">
    <location>
        <begin position="127"/>
        <end position="147"/>
    </location>
</feature>
<keyword evidence="1" id="KW-0472">Membrane</keyword>
<reference evidence="3 4" key="1">
    <citation type="submission" date="2020-04" db="EMBL/GenBank/DDBJ databases">
        <title>Collinsella sp. KGMB02528 nov., an anaerobic actinobacterium isolated from human feces.</title>
        <authorList>
            <person name="Han K.-I."/>
            <person name="Eom M.K."/>
            <person name="Kim J.-S."/>
            <person name="Lee K.C."/>
            <person name="Suh M.K."/>
            <person name="Park S.-H."/>
            <person name="Lee J.H."/>
            <person name="Kang S.W."/>
            <person name="Park J.-E."/>
            <person name="Oh B.S."/>
            <person name="Yu S.Y."/>
            <person name="Choi S.-H."/>
            <person name="Lee D.H."/>
            <person name="Yoon H."/>
            <person name="Kim B.-Y."/>
            <person name="Lee J.H."/>
            <person name="Lee J.-S."/>
        </authorList>
    </citation>
    <scope>NUCLEOTIDE SEQUENCE [LARGE SCALE GENOMIC DNA]</scope>
    <source>
        <strain evidence="3 4">KGMB02528</strain>
    </source>
</reference>
<evidence type="ECO:0000259" key="2">
    <source>
        <dbReference type="Pfam" id="PF07853"/>
    </source>
</evidence>
<evidence type="ECO:0000313" key="4">
    <source>
        <dbReference type="Proteomes" id="UP000546970"/>
    </source>
</evidence>
<feature type="transmembrane region" description="Helical" evidence="1">
    <location>
        <begin position="180"/>
        <end position="198"/>
    </location>
</feature>
<keyword evidence="1" id="KW-1133">Transmembrane helix</keyword>
<keyword evidence="1" id="KW-0812">Transmembrane</keyword>
<feature type="transmembrane region" description="Helical" evidence="1">
    <location>
        <begin position="204"/>
        <end position="226"/>
    </location>
</feature>
<dbReference type="Proteomes" id="UP000546970">
    <property type="component" value="Unassembled WGS sequence"/>
</dbReference>
<accession>A0A7X9YI09</accession>
<organism evidence="3 4">
    <name type="scientific">Collinsella acetigenes</name>
    <dbReference type="NCBI Taxonomy" id="2713419"/>
    <lineage>
        <taxon>Bacteria</taxon>
        <taxon>Bacillati</taxon>
        <taxon>Actinomycetota</taxon>
        <taxon>Coriobacteriia</taxon>
        <taxon>Coriobacteriales</taxon>
        <taxon>Coriobacteriaceae</taxon>
        <taxon>Collinsella</taxon>
    </lineage>
</organism>
<feature type="transmembrane region" description="Helical" evidence="1">
    <location>
        <begin position="60"/>
        <end position="79"/>
    </location>
</feature>
<dbReference type="EMBL" id="JABBCP010000005">
    <property type="protein sequence ID" value="NMF56027.1"/>
    <property type="molecule type" value="Genomic_DNA"/>
</dbReference>
<dbReference type="InterPro" id="IPR026272">
    <property type="entry name" value="SdpI"/>
</dbReference>
<evidence type="ECO:0000313" key="3">
    <source>
        <dbReference type="EMBL" id="NMF56027.1"/>
    </source>
</evidence>
<feature type="transmembrane region" description="Helical" evidence="1">
    <location>
        <begin position="12"/>
        <end position="35"/>
    </location>
</feature>
<proteinExistence type="predicted"/>
<sequence length="234" mass="25568">MNKETRDVRTTGVSLRVWIVLIVLCLVNVAAHLIVMPSLPAQIPTHWGADGAVDGWGPRWMASALGALPLAFLAMFYVVPRIDPKGEAYRTSGKFYQGFVIAFTLIMCAIGWLCELTVWGIVPARGVVNVAVSTAIGLLFVGIGNYLPRVKQNYTMGVKTPWALADPDNWRRTQRFGGKCFVVMGLGMVLLGLVAPLFSDSMVVVGIVVLVMGGTAAMYAYSYLVWRNAKRRSL</sequence>
<dbReference type="InterPro" id="IPR025962">
    <property type="entry name" value="SdpI/YhfL"/>
</dbReference>
<dbReference type="InterPro" id="IPR012867">
    <property type="entry name" value="DUF1648"/>
</dbReference>
<dbReference type="Pfam" id="PF13630">
    <property type="entry name" value="SdpI"/>
    <property type="match status" value="1"/>
</dbReference>
<dbReference type="PIRSF" id="PIRSF038959">
    <property type="entry name" value="SdpI"/>
    <property type="match status" value="1"/>
</dbReference>
<feature type="domain" description="DUF1648" evidence="2">
    <location>
        <begin position="23"/>
        <end position="62"/>
    </location>
</feature>
<name>A0A7X9YI09_9ACTN</name>
<dbReference type="PANTHER" id="PTHR37810">
    <property type="entry name" value="IMMUNITY PROTEIN SDPI"/>
    <property type="match status" value="1"/>
</dbReference>
<dbReference type="RefSeq" id="WP_169277648.1">
    <property type="nucleotide sequence ID" value="NZ_JABBCP010000005.1"/>
</dbReference>
<gene>
    <name evidence="3" type="ORF">HF320_06775</name>
</gene>
<dbReference type="AlphaFoldDB" id="A0A7X9YI09"/>
<comment type="caution">
    <text evidence="3">The sequence shown here is derived from an EMBL/GenBank/DDBJ whole genome shotgun (WGS) entry which is preliminary data.</text>
</comment>
<dbReference type="Pfam" id="PF07853">
    <property type="entry name" value="DUF1648"/>
    <property type="match status" value="1"/>
</dbReference>
<feature type="transmembrane region" description="Helical" evidence="1">
    <location>
        <begin position="99"/>
        <end position="121"/>
    </location>
</feature>